<evidence type="ECO:0000256" key="1">
    <source>
        <dbReference type="ARBA" id="ARBA00004196"/>
    </source>
</evidence>
<comment type="similarity">
    <text evidence="5">In the C-terminal section; belongs to the pectinesterase family.</text>
</comment>
<evidence type="ECO:0000256" key="6">
    <source>
        <dbReference type="ARBA" id="ARBA00013229"/>
    </source>
</evidence>
<keyword evidence="11" id="KW-1015">Disulfide bond</keyword>
<dbReference type="NCBIfam" id="TIGR01614">
    <property type="entry name" value="PME_inhib"/>
    <property type="match status" value="1"/>
</dbReference>
<evidence type="ECO:0000256" key="5">
    <source>
        <dbReference type="ARBA" id="ARBA00007786"/>
    </source>
</evidence>
<dbReference type="InterPro" id="IPR035513">
    <property type="entry name" value="Invertase/methylesterase_inhib"/>
</dbReference>
<dbReference type="FunFam" id="1.20.140.40:FF:000004">
    <property type="entry name" value="Pectinesterase"/>
    <property type="match status" value="1"/>
</dbReference>
<evidence type="ECO:0000256" key="11">
    <source>
        <dbReference type="ARBA" id="ARBA00023157"/>
    </source>
</evidence>
<dbReference type="GO" id="GO:0042545">
    <property type="term" value="P:cell wall modification"/>
    <property type="evidence" value="ECO:0007669"/>
    <property type="project" value="UniProtKB-UniRule"/>
</dbReference>
<evidence type="ECO:0000313" key="19">
    <source>
        <dbReference type="EMBL" id="KAK9146976.1"/>
    </source>
</evidence>
<evidence type="ECO:0000256" key="16">
    <source>
        <dbReference type="PROSITE-ProRule" id="PRU10040"/>
    </source>
</evidence>
<dbReference type="SUPFAM" id="SSF101148">
    <property type="entry name" value="Plant invertase/pectin methylesterase inhibitor"/>
    <property type="match status" value="1"/>
</dbReference>
<keyword evidence="10 17" id="KW-0063">Aspartyl esterase</keyword>
<dbReference type="Pfam" id="PF01095">
    <property type="entry name" value="Pectinesterase"/>
    <property type="match status" value="1"/>
</dbReference>
<reference evidence="19 20" key="1">
    <citation type="submission" date="2024-01" db="EMBL/GenBank/DDBJ databases">
        <title>Genome assemblies of Stephania.</title>
        <authorList>
            <person name="Yang L."/>
        </authorList>
    </citation>
    <scope>NUCLEOTIDE SEQUENCE [LARGE SCALE GENOMIC DNA]</scope>
    <source>
        <strain evidence="19">QJT</strain>
        <tissue evidence="19">Leaf</tissue>
    </source>
</reference>
<keyword evidence="13" id="KW-0961">Cell wall biogenesis/degradation</keyword>
<accession>A0AAP0K6S2</accession>
<evidence type="ECO:0000256" key="15">
    <source>
        <dbReference type="ARBA" id="ARBA00057335"/>
    </source>
</evidence>
<feature type="active site" evidence="16">
    <location>
        <position position="430"/>
    </location>
</feature>
<dbReference type="Proteomes" id="UP001417504">
    <property type="component" value="Unassembled WGS sequence"/>
</dbReference>
<dbReference type="InterPro" id="IPR006501">
    <property type="entry name" value="Pectinesterase_inhib_dom"/>
</dbReference>
<dbReference type="Pfam" id="PF04043">
    <property type="entry name" value="PMEI"/>
    <property type="match status" value="1"/>
</dbReference>
<dbReference type="FunFam" id="2.160.20.10:FF:000092">
    <property type="entry name" value="Putative pectinesterase 57"/>
    <property type="match status" value="1"/>
</dbReference>
<dbReference type="EC" id="3.1.1.11" evidence="6 17"/>
<dbReference type="InterPro" id="IPR033131">
    <property type="entry name" value="Pectinesterase_Asp_AS"/>
</dbReference>
<comment type="subcellular location">
    <subcellularLocation>
        <location evidence="1">Cell envelope</location>
    </subcellularLocation>
    <subcellularLocation>
        <location evidence="2">Secreted</location>
    </subcellularLocation>
</comment>
<gene>
    <name evidence="19" type="ORF">Sjap_006879</name>
</gene>
<dbReference type="SMART" id="SM00856">
    <property type="entry name" value="PMEI"/>
    <property type="match status" value="1"/>
</dbReference>
<dbReference type="InterPro" id="IPR012334">
    <property type="entry name" value="Pectin_lyas_fold"/>
</dbReference>
<evidence type="ECO:0000256" key="2">
    <source>
        <dbReference type="ARBA" id="ARBA00004613"/>
    </source>
</evidence>
<dbReference type="AlphaFoldDB" id="A0AAP0K6S2"/>
<dbReference type="GO" id="GO:0004857">
    <property type="term" value="F:enzyme inhibitor activity"/>
    <property type="evidence" value="ECO:0007669"/>
    <property type="project" value="InterPro"/>
</dbReference>
<dbReference type="PANTHER" id="PTHR31707">
    <property type="entry name" value="PECTINESTERASE"/>
    <property type="match status" value="1"/>
</dbReference>
<keyword evidence="12" id="KW-0325">Glycoprotein</keyword>
<keyword evidence="20" id="KW-1185">Reference proteome</keyword>
<dbReference type="InterPro" id="IPR011050">
    <property type="entry name" value="Pectin_lyase_fold/virulence"/>
</dbReference>
<comment type="caution">
    <text evidence="19">The sequence shown here is derived from an EMBL/GenBank/DDBJ whole genome shotgun (WGS) entry which is preliminary data.</text>
</comment>
<sequence>MANPFKYLKHPVLISSVTMAFISNKFNISSVFVSIALFLFMFSSSSAVDPALSNATVTPDSICNATRYPKLCKSILPHDKPCNARDYGQFSIRKSLSEARKFLSLIDKKLRHKSKLSKAAIRALEDCRFLAGLNMDFLLSAFEKLNSTAKKSLSSYETEDVQALLSAIMTNQQTCLDGIKAASSSWSLIKDEIYSPLSNGTKLYSVSLALYTRAWVRGHKKKKREGKKSMVFSNVGHGSKALPLRMSMRNREIFNKLSRRRRVAEVSGSDVVRVSDVVVVSADGTGDYKNISEAVAAAPTNSNSSTDGYFLIYITAGVYEEYVSIAKNKKNLMMIGNGINETIITGNRSFVDGWTTFNSATFAVVGEGFVAVDITFRNTAGAIKHQAVAVRNGADLSTFYSCSFEGYQDTLYTHSLRQFYRECNIYGTVDFIFGNAAVVFQNCKIYARLPMPNQFNAITAQGRTDPNQNTGTSIHNCSILAAPDLGRTELTTMER</sequence>
<evidence type="ECO:0000256" key="7">
    <source>
        <dbReference type="ARBA" id="ARBA00022525"/>
    </source>
</evidence>
<comment type="catalytic activity">
    <reaction evidence="14 17">
        <text>[(1-&gt;4)-alpha-D-galacturonosyl methyl ester](n) + n H2O = [(1-&gt;4)-alpha-D-galacturonosyl](n) + n methanol + n H(+)</text>
        <dbReference type="Rhea" id="RHEA:22380"/>
        <dbReference type="Rhea" id="RHEA-COMP:14570"/>
        <dbReference type="Rhea" id="RHEA-COMP:14573"/>
        <dbReference type="ChEBI" id="CHEBI:15377"/>
        <dbReference type="ChEBI" id="CHEBI:15378"/>
        <dbReference type="ChEBI" id="CHEBI:17790"/>
        <dbReference type="ChEBI" id="CHEBI:140522"/>
        <dbReference type="ChEBI" id="CHEBI:140523"/>
        <dbReference type="EC" id="3.1.1.11"/>
    </reaction>
</comment>
<evidence type="ECO:0000256" key="8">
    <source>
        <dbReference type="ARBA" id="ARBA00022729"/>
    </source>
</evidence>
<evidence type="ECO:0000256" key="10">
    <source>
        <dbReference type="ARBA" id="ARBA00023085"/>
    </source>
</evidence>
<evidence type="ECO:0000256" key="12">
    <source>
        <dbReference type="ARBA" id="ARBA00023180"/>
    </source>
</evidence>
<keyword evidence="7" id="KW-0964">Secreted</keyword>
<organism evidence="19 20">
    <name type="scientific">Stephania japonica</name>
    <dbReference type="NCBI Taxonomy" id="461633"/>
    <lineage>
        <taxon>Eukaryota</taxon>
        <taxon>Viridiplantae</taxon>
        <taxon>Streptophyta</taxon>
        <taxon>Embryophyta</taxon>
        <taxon>Tracheophyta</taxon>
        <taxon>Spermatophyta</taxon>
        <taxon>Magnoliopsida</taxon>
        <taxon>Ranunculales</taxon>
        <taxon>Menispermaceae</taxon>
        <taxon>Menispermoideae</taxon>
        <taxon>Cissampelideae</taxon>
        <taxon>Stephania</taxon>
    </lineage>
</organism>
<evidence type="ECO:0000256" key="3">
    <source>
        <dbReference type="ARBA" id="ARBA00005184"/>
    </source>
</evidence>
<dbReference type="InterPro" id="IPR000070">
    <property type="entry name" value="Pectinesterase_cat"/>
</dbReference>
<dbReference type="EMBL" id="JBBNAE010000002">
    <property type="protein sequence ID" value="KAK9146976.1"/>
    <property type="molecule type" value="Genomic_DNA"/>
</dbReference>
<evidence type="ECO:0000313" key="20">
    <source>
        <dbReference type="Proteomes" id="UP001417504"/>
    </source>
</evidence>
<dbReference type="Gene3D" id="2.160.20.10">
    <property type="entry name" value="Single-stranded right-handed beta-helix, Pectin lyase-like"/>
    <property type="match status" value="1"/>
</dbReference>
<keyword evidence="8" id="KW-0732">Signal</keyword>
<proteinExistence type="inferred from homology"/>
<dbReference type="GO" id="GO:0030599">
    <property type="term" value="F:pectinesterase activity"/>
    <property type="evidence" value="ECO:0007669"/>
    <property type="project" value="UniProtKB-UniRule"/>
</dbReference>
<dbReference type="GO" id="GO:0005576">
    <property type="term" value="C:extracellular region"/>
    <property type="evidence" value="ECO:0007669"/>
    <property type="project" value="UniProtKB-SubCell"/>
</dbReference>
<dbReference type="CDD" id="cd15798">
    <property type="entry name" value="PMEI-like_3"/>
    <property type="match status" value="1"/>
</dbReference>
<evidence type="ECO:0000259" key="18">
    <source>
        <dbReference type="SMART" id="SM00856"/>
    </source>
</evidence>
<comment type="function">
    <text evidence="15">Acts in the modification of cell walls via demethylesterification of cell wall pectin.</text>
</comment>
<comment type="similarity">
    <text evidence="4">In the N-terminal section; belongs to the PMEI family.</text>
</comment>
<dbReference type="PROSITE" id="PS00503">
    <property type="entry name" value="PECTINESTERASE_2"/>
    <property type="match status" value="1"/>
</dbReference>
<keyword evidence="9 17" id="KW-0378">Hydrolase</keyword>
<dbReference type="SUPFAM" id="SSF51126">
    <property type="entry name" value="Pectin lyase-like"/>
    <property type="match status" value="1"/>
</dbReference>
<name>A0AAP0K6S2_9MAGN</name>
<evidence type="ECO:0000256" key="13">
    <source>
        <dbReference type="ARBA" id="ARBA00023316"/>
    </source>
</evidence>
<evidence type="ECO:0000256" key="17">
    <source>
        <dbReference type="RuleBase" id="RU000589"/>
    </source>
</evidence>
<evidence type="ECO:0000256" key="9">
    <source>
        <dbReference type="ARBA" id="ARBA00022801"/>
    </source>
</evidence>
<dbReference type="Gene3D" id="1.20.140.40">
    <property type="entry name" value="Invertase/pectin methylesterase inhibitor family protein"/>
    <property type="match status" value="1"/>
</dbReference>
<protein>
    <recommendedName>
        <fullName evidence="6 17">Pectinesterase</fullName>
        <ecNumber evidence="6 17">3.1.1.11</ecNumber>
    </recommendedName>
</protein>
<evidence type="ECO:0000256" key="14">
    <source>
        <dbReference type="ARBA" id="ARBA00047928"/>
    </source>
</evidence>
<feature type="domain" description="Pectinesterase inhibitor" evidence="18">
    <location>
        <begin position="54"/>
        <end position="210"/>
    </location>
</feature>
<dbReference type="GO" id="GO:0045490">
    <property type="term" value="P:pectin catabolic process"/>
    <property type="evidence" value="ECO:0007669"/>
    <property type="project" value="UniProtKB-UniRule"/>
</dbReference>
<comment type="pathway">
    <text evidence="3 17">Glycan metabolism; pectin degradation; 2-dehydro-3-deoxy-D-gluconate from pectin: step 1/5.</text>
</comment>
<evidence type="ECO:0000256" key="4">
    <source>
        <dbReference type="ARBA" id="ARBA00006027"/>
    </source>
</evidence>